<comment type="similarity">
    <text evidence="3">Belongs to the peptidase M28 family.</text>
</comment>
<feature type="transmembrane region" description="Helical" evidence="15">
    <location>
        <begin position="367"/>
        <end position="400"/>
    </location>
</feature>
<dbReference type="CDD" id="cd03875">
    <property type="entry name" value="M28_Fxna_like"/>
    <property type="match status" value="1"/>
</dbReference>
<sequence>MRKRVDLPNNWNDDSPNYSEKIRNNIHSLPFYFGIVTVIYLLLLTGAVYYIDKNLPTALNVQDEKTHPDSFIAERAINDLEVLTNIGPRVVGSYENEVLATDFLKREIEQIKLNANANQKLELDIQLASGSYYVNLLKTDNINIYTKIKNIVVKIHGVNETDTAVLINSHFDSVPTSPGGSDDGINVVAMLEVLRKLSKSPQRPLHNIIFLFNGAEETVLQAAHGFITQHKWAKECKVILNLEACGAGGKITLFQTGPGAPWLVHVYKHVPHPSGRVAGEEIFQSGMIPSDTDFRIFRDFGKLVGMDMAFYKYGYRYHTKYDDFKNIPAGSYQQVGDNTLHLVKALANAPELFHNLQTGEKVVYYDVFGLFMMVYSVTAATIINSAIVFLSGFVFVWSIFDFKLDPVFASTGIFRSIKYLAIVVGSIIGGWILSFLFVALLTFLLDCVNYSMSWYGTPVLIIGLFAVPTIAITGHILSFVNHEKLSLNIRLQVQAHVVRLIWTVILLVGTALKIRSMYPLTILISFSTLAFLLIHLLRLHRSVRIWQIIYLICLIIPTCYVMYELFATYYMFIPLTGRIGSDKNPDLIIGSMTVLGTLLITSSYVALSNVLRQGKYYFICLWLVFLASLVIVFTPWGFPYSGDWSNPTPQRFWMTHAQRVFYNETGNLVKTEGGIFMLNMDRNSPNSVKSYVKDLSKAKPLKEDCDRYILCGLPLSHVKMTQIMEYSSWIPANQPKLPFASKFVVNLKKQLSPTVVRYNVSMTGPDRQYIFMVPKEGMKMVNISLLEKVPKFINSFHGRPLVFLNSVAGESPTTLTITFDMEVPENYEGPTMDIAISSIFVHSKTAIKTPYYQQFLQQFPDWADLTAWIGSYAAYVA</sequence>
<evidence type="ECO:0000256" key="4">
    <source>
        <dbReference type="ARBA" id="ARBA00022670"/>
    </source>
</evidence>
<evidence type="ECO:0000256" key="10">
    <source>
        <dbReference type="ARBA" id="ARBA00022989"/>
    </source>
</evidence>
<keyword evidence="11" id="KW-0482">Metalloprotease</keyword>
<feature type="transmembrane region" description="Helical" evidence="15">
    <location>
        <begin position="493"/>
        <end position="512"/>
    </location>
</feature>
<dbReference type="RefSeq" id="XP_028143650.1">
    <property type="nucleotide sequence ID" value="XM_028287849.1"/>
</dbReference>
<dbReference type="PANTHER" id="PTHR12147">
    <property type="entry name" value="METALLOPEPTIDASE M28 FAMILY MEMBER"/>
    <property type="match status" value="1"/>
</dbReference>
<dbReference type="Pfam" id="PF22249">
    <property type="entry name" value="ERMP1-TM"/>
    <property type="match status" value="1"/>
</dbReference>
<feature type="domain" description="Peptidase M28" evidence="16">
    <location>
        <begin position="150"/>
        <end position="342"/>
    </location>
</feature>
<feature type="transmembrane region" description="Helical" evidence="15">
    <location>
        <begin position="457"/>
        <end position="481"/>
    </location>
</feature>
<dbReference type="InterPro" id="IPR048024">
    <property type="entry name" value="Fxna-like_M28_dom"/>
</dbReference>
<evidence type="ECO:0000259" key="18">
    <source>
        <dbReference type="Pfam" id="PF22249"/>
    </source>
</evidence>
<keyword evidence="7" id="KW-0378">Hydrolase</keyword>
<comment type="cofactor">
    <cofactor evidence="1">
        <name>Zn(2+)</name>
        <dbReference type="ChEBI" id="CHEBI:29105"/>
    </cofactor>
</comment>
<evidence type="ECO:0000256" key="8">
    <source>
        <dbReference type="ARBA" id="ARBA00022824"/>
    </source>
</evidence>
<evidence type="ECO:0000256" key="6">
    <source>
        <dbReference type="ARBA" id="ARBA00022723"/>
    </source>
</evidence>
<feature type="transmembrane region" description="Helical" evidence="15">
    <location>
        <begin position="518"/>
        <end position="537"/>
    </location>
</feature>
<feature type="transmembrane region" description="Helical" evidence="15">
    <location>
        <begin position="31"/>
        <end position="51"/>
    </location>
</feature>
<keyword evidence="4" id="KW-0645">Protease</keyword>
<accession>A0A6P7GIQ9</accession>
<reference evidence="19" key="1">
    <citation type="submission" date="2025-08" db="UniProtKB">
        <authorList>
            <consortium name="RefSeq"/>
        </authorList>
    </citation>
    <scope>IDENTIFICATION</scope>
    <source>
        <tissue evidence="19">Whole insect</tissue>
    </source>
</reference>
<feature type="transmembrane region" description="Helical" evidence="15">
    <location>
        <begin position="587"/>
        <end position="607"/>
    </location>
</feature>
<evidence type="ECO:0000256" key="15">
    <source>
        <dbReference type="SAM" id="Phobius"/>
    </source>
</evidence>
<dbReference type="GO" id="GO:0008235">
    <property type="term" value="F:metalloexopeptidase activity"/>
    <property type="evidence" value="ECO:0007669"/>
    <property type="project" value="InterPro"/>
</dbReference>
<comment type="subcellular location">
    <subcellularLocation>
        <location evidence="2">Endoplasmic reticulum membrane</location>
        <topology evidence="2">Multi-pass membrane protein</topology>
    </subcellularLocation>
</comment>
<feature type="transmembrane region" description="Helical" evidence="15">
    <location>
        <begin position="420"/>
        <end position="445"/>
    </location>
</feature>
<dbReference type="InParanoid" id="A0A6P7GIQ9"/>
<evidence type="ECO:0000256" key="3">
    <source>
        <dbReference type="ARBA" id="ARBA00010918"/>
    </source>
</evidence>
<dbReference type="InterPro" id="IPR045175">
    <property type="entry name" value="M28_fam"/>
</dbReference>
<feature type="domain" description="Endoplasmic reticulum metallopeptidase 1-like C-terminal" evidence="17">
    <location>
        <begin position="647"/>
        <end position="875"/>
    </location>
</feature>
<dbReference type="Pfam" id="PF04389">
    <property type="entry name" value="Peptidase_M28"/>
    <property type="match status" value="1"/>
</dbReference>
<organism evidence="19">
    <name type="scientific">Diabrotica virgifera virgifera</name>
    <name type="common">western corn rootworm</name>
    <dbReference type="NCBI Taxonomy" id="50390"/>
    <lineage>
        <taxon>Eukaryota</taxon>
        <taxon>Metazoa</taxon>
        <taxon>Ecdysozoa</taxon>
        <taxon>Arthropoda</taxon>
        <taxon>Hexapoda</taxon>
        <taxon>Insecta</taxon>
        <taxon>Pterygota</taxon>
        <taxon>Neoptera</taxon>
        <taxon>Endopterygota</taxon>
        <taxon>Coleoptera</taxon>
        <taxon>Polyphaga</taxon>
        <taxon>Cucujiformia</taxon>
        <taxon>Chrysomeloidea</taxon>
        <taxon>Chrysomelidae</taxon>
        <taxon>Galerucinae</taxon>
        <taxon>Diabroticina</taxon>
        <taxon>Diabroticites</taxon>
        <taxon>Diabrotica</taxon>
    </lineage>
</organism>
<evidence type="ECO:0000256" key="13">
    <source>
        <dbReference type="ARBA" id="ARBA00023180"/>
    </source>
</evidence>
<protein>
    <recommendedName>
        <fullName evidence="14">FXNA-like protease</fullName>
    </recommendedName>
</protein>
<evidence type="ECO:0000256" key="1">
    <source>
        <dbReference type="ARBA" id="ARBA00001947"/>
    </source>
</evidence>
<keyword evidence="9" id="KW-0862">Zinc</keyword>
<dbReference type="Pfam" id="PF22248">
    <property type="entry name" value="ERMP1_C"/>
    <property type="match status" value="1"/>
</dbReference>
<evidence type="ECO:0000256" key="11">
    <source>
        <dbReference type="ARBA" id="ARBA00023049"/>
    </source>
</evidence>
<keyword evidence="6" id="KW-0479">Metal-binding</keyword>
<evidence type="ECO:0000256" key="5">
    <source>
        <dbReference type="ARBA" id="ARBA00022692"/>
    </source>
</evidence>
<feature type="domain" description="Endoplasmic reticulum metallopeptidase 1/1-A TM" evidence="18">
    <location>
        <begin position="418"/>
        <end position="632"/>
    </location>
</feature>
<evidence type="ECO:0000259" key="16">
    <source>
        <dbReference type="Pfam" id="PF04389"/>
    </source>
</evidence>
<name>A0A6P7GIQ9_DIAVI</name>
<keyword evidence="13" id="KW-0325">Glycoprotein</keyword>
<evidence type="ECO:0000256" key="14">
    <source>
        <dbReference type="ARBA" id="ARBA00078796"/>
    </source>
</evidence>
<keyword evidence="5 15" id="KW-0812">Transmembrane</keyword>
<keyword evidence="10 15" id="KW-1133">Transmembrane helix</keyword>
<gene>
    <name evidence="19" type="primary">LOC114337427</name>
</gene>
<dbReference type="Gene3D" id="3.40.630.10">
    <property type="entry name" value="Zn peptidases"/>
    <property type="match status" value="1"/>
</dbReference>
<evidence type="ECO:0000256" key="7">
    <source>
        <dbReference type="ARBA" id="ARBA00022801"/>
    </source>
</evidence>
<feature type="transmembrane region" description="Helical" evidence="15">
    <location>
        <begin position="549"/>
        <end position="572"/>
    </location>
</feature>
<evidence type="ECO:0000256" key="12">
    <source>
        <dbReference type="ARBA" id="ARBA00023136"/>
    </source>
</evidence>
<keyword evidence="8" id="KW-0256">Endoplasmic reticulum</keyword>
<dbReference type="InterPro" id="IPR053973">
    <property type="entry name" value="ERMP1-like_C"/>
</dbReference>
<evidence type="ECO:0000313" key="19">
    <source>
        <dbReference type="RefSeq" id="XP_028143650.1"/>
    </source>
</evidence>
<feature type="transmembrane region" description="Helical" evidence="15">
    <location>
        <begin position="616"/>
        <end position="638"/>
    </location>
</feature>
<dbReference type="GO" id="GO:0006508">
    <property type="term" value="P:proteolysis"/>
    <property type="evidence" value="ECO:0007669"/>
    <property type="project" value="UniProtKB-KW"/>
</dbReference>
<dbReference type="GO" id="GO:0005789">
    <property type="term" value="C:endoplasmic reticulum membrane"/>
    <property type="evidence" value="ECO:0007669"/>
    <property type="project" value="UniProtKB-SubCell"/>
</dbReference>
<dbReference type="InterPro" id="IPR053974">
    <property type="entry name" value="ERMP1_1-A_TM"/>
</dbReference>
<dbReference type="PANTHER" id="PTHR12147:SF22">
    <property type="entry name" value="ENDOPLASMIC RETICULUM METALLOPEPTIDASE 1"/>
    <property type="match status" value="1"/>
</dbReference>
<dbReference type="FunFam" id="3.40.630.10:FF:000008">
    <property type="entry name" value="Endoplasmic reticulum metallopeptidase 1"/>
    <property type="match status" value="1"/>
</dbReference>
<evidence type="ECO:0000256" key="9">
    <source>
        <dbReference type="ARBA" id="ARBA00022833"/>
    </source>
</evidence>
<proteinExistence type="inferred from homology"/>
<evidence type="ECO:0000256" key="2">
    <source>
        <dbReference type="ARBA" id="ARBA00004477"/>
    </source>
</evidence>
<dbReference type="GO" id="GO:0046872">
    <property type="term" value="F:metal ion binding"/>
    <property type="evidence" value="ECO:0007669"/>
    <property type="project" value="UniProtKB-KW"/>
</dbReference>
<dbReference type="InterPro" id="IPR007484">
    <property type="entry name" value="Peptidase_M28"/>
</dbReference>
<dbReference type="AlphaFoldDB" id="A0A6P7GIQ9"/>
<dbReference type="SUPFAM" id="SSF53187">
    <property type="entry name" value="Zn-dependent exopeptidases"/>
    <property type="match status" value="1"/>
</dbReference>
<evidence type="ECO:0000259" key="17">
    <source>
        <dbReference type="Pfam" id="PF22248"/>
    </source>
</evidence>
<dbReference type="FunCoup" id="A0A6P7GIQ9">
    <property type="interactions" value="905"/>
</dbReference>
<keyword evidence="12 15" id="KW-0472">Membrane</keyword>